<dbReference type="SMART" id="SM00385">
    <property type="entry name" value="CYCLIN"/>
    <property type="match status" value="2"/>
</dbReference>
<feature type="domain" description="Cyclin-like" evidence="10">
    <location>
        <begin position="961"/>
        <end position="1043"/>
    </location>
</feature>
<evidence type="ECO:0000259" key="11">
    <source>
        <dbReference type="SMART" id="SM01332"/>
    </source>
</evidence>
<evidence type="ECO:0000256" key="9">
    <source>
        <dbReference type="RuleBase" id="RU003953"/>
    </source>
</evidence>
<protein>
    <submittedName>
        <fullName evidence="12">Uncharacterized protein</fullName>
    </submittedName>
</protein>
<dbReference type="FunFam" id="1.10.472.10:FF:000001">
    <property type="entry name" value="G2/mitotic-specific cyclin"/>
    <property type="match status" value="1"/>
</dbReference>
<dbReference type="PANTHER" id="PTHR43051">
    <property type="entry name" value="POLYNUCLEOTIDE ADENYLYLTRANSFERASE FAMILY PROTEIN"/>
    <property type="match status" value="1"/>
</dbReference>
<dbReference type="SUPFAM" id="SSF81891">
    <property type="entry name" value="Poly A polymerase C-terminal region-like"/>
    <property type="match status" value="1"/>
</dbReference>
<dbReference type="GO" id="GO:0016779">
    <property type="term" value="F:nucleotidyltransferase activity"/>
    <property type="evidence" value="ECO:0007669"/>
    <property type="project" value="InterPro"/>
</dbReference>
<dbReference type="Pfam" id="PF12627">
    <property type="entry name" value="PolyA_pol_RNAbd"/>
    <property type="match status" value="1"/>
</dbReference>
<dbReference type="EMBL" id="JBCGBO010000001">
    <property type="protein sequence ID" value="KAK9227882.1"/>
    <property type="molecule type" value="Genomic_DNA"/>
</dbReference>
<dbReference type="InterPro" id="IPR004367">
    <property type="entry name" value="Cyclin_C-dom"/>
</dbReference>
<evidence type="ECO:0000256" key="4">
    <source>
        <dbReference type="ARBA" id="ARBA00022679"/>
    </source>
</evidence>
<organism evidence="12 13">
    <name type="scientific">Citrus x changshan-huyou</name>
    <dbReference type="NCBI Taxonomy" id="2935761"/>
    <lineage>
        <taxon>Eukaryota</taxon>
        <taxon>Viridiplantae</taxon>
        <taxon>Streptophyta</taxon>
        <taxon>Embryophyta</taxon>
        <taxon>Tracheophyta</taxon>
        <taxon>Spermatophyta</taxon>
        <taxon>Magnoliopsida</taxon>
        <taxon>eudicotyledons</taxon>
        <taxon>Gunneridae</taxon>
        <taxon>Pentapetalae</taxon>
        <taxon>rosids</taxon>
        <taxon>malvids</taxon>
        <taxon>Sapindales</taxon>
        <taxon>Rutaceae</taxon>
        <taxon>Aurantioideae</taxon>
        <taxon>Citrus</taxon>
    </lineage>
</organism>
<keyword evidence="6 8" id="KW-0195">Cyclin</keyword>
<dbReference type="Pfam" id="PF02984">
    <property type="entry name" value="Cyclin_C"/>
    <property type="match status" value="1"/>
</dbReference>
<dbReference type="InterPro" id="IPR036915">
    <property type="entry name" value="Cyclin-like_sf"/>
</dbReference>
<sequence>MCSDSFNQEVDVSNWKTVDSRNLGITRAMIPQPSWVVLKILKSQGFQAYLVGGCVRDLLLRRVPKDFDVITTANLKQIRRQFHRSEIIGRRFPICRVHIKGSVIEVSSFETVAKHGEGKEMVLLSQIPYGCDEIDLVRWRNSIHRDFTINSLFFDPFLNKIYDYANGISDLRCLKLRTLIPAYLSFTEDCARILRGLRIAARLGLSFCKDIDTAMHSLSSSIERLDKSRIMMELNYMLSYGAAESSICLLRRYNLLKILLPFHAAYLDQQAGKITAENPMMLMRLFFNLDKLVSCDRPADYTLWVGLLSFHQALVSDPQDAFVVWVFASVLYHGKWKEGVKFARDRAKEPVKFVPEISGFSEIESDEQLAVKVTELALSVQDCVNDLTKASSGYVFVSKKIERNVQQIFDVLVNSIESYNSGKRSHIIDYDMLGKGNLVETRFVLGKIILKTISGGLVAGEEEIDEEEMPEVLDKDSVENYLAKKNRKRGLQPSSAELKLKTAKKCKWTEKFSSINHELSMNKEDVVPKEEVEEIHKAAKNCQLPDEELKVRTTEKHKWIENSCHFDQELSINEELVQKEGSQQLGEETQKAAKTCQSPEEEIKEGRGCCFRGLFLLKMNKMGIISDENNPNITKPTSIQGGLQMGGSKFGQGIKNNRRALGVISHNVVGPEAYPCLVNKRGFSENHAVCEKNELDPVHRPITRKFAAQIACNQQHCPEAVHEPKKPKTSVSDTNEFGDCIFIDVEEFNKAPTDQPEPMFLEESEESINEVDQMEEIEMEDIVEEPIVDIDSWDAKNPLAVVEYVEDLFSYYRKIEISIIVLSNRDVLSSYEMLSSFKSFSCVSPEYMTQQFDINEKMRAILIDWLIEVHDKFDLMSETLFLSINLIDRFLSQQQVVRKKLQLVGLVAMLLACKYEEVSVPVVGDLILISDKAYTRKEVLEMESLMLNTLQFNMSVPTPYVFIQRFLKAAQSDKKLQLLSFFLIELSLVEYEMLKFTPSLLAAAAIYAAQCTIYGFKQWSKTCQWHSGYSEDQLLECATLMIGFHQKAATGKLTGVHRKYCTSKFGYISKSEPAQFLLETKL</sequence>
<dbReference type="Pfam" id="PF01743">
    <property type="entry name" value="PolyA_pol"/>
    <property type="match status" value="1"/>
</dbReference>
<gene>
    <name evidence="12" type="ORF">WN944_020826</name>
</gene>
<dbReference type="CDD" id="cd20511">
    <property type="entry name" value="CYCLIN_AtCycB-like_rpt2"/>
    <property type="match status" value="1"/>
</dbReference>
<evidence type="ECO:0000256" key="6">
    <source>
        <dbReference type="ARBA" id="ARBA00023127"/>
    </source>
</evidence>
<dbReference type="Pfam" id="PF00134">
    <property type="entry name" value="Cyclin_N"/>
    <property type="match status" value="1"/>
</dbReference>
<dbReference type="InterPro" id="IPR048258">
    <property type="entry name" value="Cyclins_cyclin-box"/>
</dbReference>
<dbReference type="GO" id="GO:0001680">
    <property type="term" value="P:tRNA 3'-terminal CCA addition"/>
    <property type="evidence" value="ECO:0007669"/>
    <property type="project" value="UniProtKB-ARBA"/>
</dbReference>
<evidence type="ECO:0000256" key="1">
    <source>
        <dbReference type="ARBA" id="ARBA00006955"/>
    </source>
</evidence>
<keyword evidence="3" id="KW-0132">Cell division</keyword>
<keyword evidence="5" id="KW-0547">Nucleotide-binding</keyword>
<name>A0AAP0MVR0_9ROSI</name>
<dbReference type="CDD" id="cd20567">
    <property type="entry name" value="CYCLIN_AtCycB-like_rpt1"/>
    <property type="match status" value="1"/>
</dbReference>
<evidence type="ECO:0000313" key="13">
    <source>
        <dbReference type="Proteomes" id="UP001428341"/>
    </source>
</evidence>
<keyword evidence="4 9" id="KW-0808">Transferase</keyword>
<dbReference type="InterPro" id="IPR002646">
    <property type="entry name" value="PolA_pol_head_dom"/>
</dbReference>
<dbReference type="InterPro" id="IPR043519">
    <property type="entry name" value="NT_sf"/>
</dbReference>
<evidence type="ECO:0000313" key="12">
    <source>
        <dbReference type="EMBL" id="KAK9227882.1"/>
    </source>
</evidence>
<dbReference type="Gene3D" id="1.10.472.10">
    <property type="entry name" value="Cyclin-like"/>
    <property type="match status" value="2"/>
</dbReference>
<dbReference type="InterPro" id="IPR013763">
    <property type="entry name" value="Cyclin-like_dom"/>
</dbReference>
<dbReference type="GO" id="GO:0003723">
    <property type="term" value="F:RNA binding"/>
    <property type="evidence" value="ECO:0007669"/>
    <property type="project" value="UniProtKB-KW"/>
</dbReference>
<accession>A0AAP0MVR0</accession>
<dbReference type="Gene3D" id="1.10.3090.10">
    <property type="entry name" value="cca-adding enzyme, domain 2"/>
    <property type="match status" value="1"/>
</dbReference>
<reference evidence="12 13" key="1">
    <citation type="submission" date="2024-05" db="EMBL/GenBank/DDBJ databases">
        <title>Haplotype-resolved chromosome-level genome assembly of Huyou (Citrus changshanensis).</title>
        <authorList>
            <person name="Miao C."/>
            <person name="Chen W."/>
            <person name="Wu Y."/>
            <person name="Wang L."/>
            <person name="Zhao S."/>
            <person name="Grierson D."/>
            <person name="Xu C."/>
            <person name="Chen K."/>
        </authorList>
    </citation>
    <scope>NUCLEOTIDE SEQUENCE [LARGE SCALE GENOMIC DNA]</scope>
    <source>
        <strain evidence="12">01-14</strain>
        <tissue evidence="12">Leaf</tissue>
    </source>
</reference>
<keyword evidence="13" id="KW-1185">Reference proteome</keyword>
<dbReference type="AlphaFoldDB" id="A0AAP0MVR0"/>
<dbReference type="SMART" id="SM01332">
    <property type="entry name" value="Cyclin_C"/>
    <property type="match status" value="1"/>
</dbReference>
<comment type="similarity">
    <text evidence="1">Belongs to the cyclin family. Cyclin AB subfamily.</text>
</comment>
<comment type="caution">
    <text evidence="12">The sequence shown here is derived from an EMBL/GenBank/DDBJ whole genome shotgun (WGS) entry which is preliminary data.</text>
</comment>
<evidence type="ECO:0000259" key="10">
    <source>
        <dbReference type="SMART" id="SM00385"/>
    </source>
</evidence>
<keyword evidence="7" id="KW-0131">Cell cycle</keyword>
<dbReference type="GO" id="GO:0000166">
    <property type="term" value="F:nucleotide binding"/>
    <property type="evidence" value="ECO:0007669"/>
    <property type="project" value="UniProtKB-KW"/>
</dbReference>
<evidence type="ECO:0000256" key="2">
    <source>
        <dbReference type="ARBA" id="ARBA00007265"/>
    </source>
</evidence>
<evidence type="ECO:0000256" key="8">
    <source>
        <dbReference type="RuleBase" id="RU000383"/>
    </source>
</evidence>
<dbReference type="PANTHER" id="PTHR43051:SF1">
    <property type="entry name" value="POLYNUCLEOTIDE ADENYLYLTRANSFERASE FAMILY PROTEIN"/>
    <property type="match status" value="1"/>
</dbReference>
<feature type="domain" description="Cyclin-like" evidence="10">
    <location>
        <begin position="864"/>
        <end position="948"/>
    </location>
</feature>
<keyword evidence="9" id="KW-0694">RNA-binding</keyword>
<evidence type="ECO:0000256" key="5">
    <source>
        <dbReference type="ARBA" id="ARBA00022741"/>
    </source>
</evidence>
<dbReference type="InterPro" id="IPR032828">
    <property type="entry name" value="PolyA_RNA-bd"/>
</dbReference>
<dbReference type="PROSITE" id="PS00292">
    <property type="entry name" value="CYCLINS"/>
    <property type="match status" value="1"/>
</dbReference>
<dbReference type="FunFam" id="1.10.472.10:FF:000032">
    <property type="entry name" value="G2/mitotic-specific cyclin-1"/>
    <property type="match status" value="1"/>
</dbReference>
<dbReference type="SUPFAM" id="SSF47954">
    <property type="entry name" value="Cyclin-like"/>
    <property type="match status" value="2"/>
</dbReference>
<dbReference type="Proteomes" id="UP001428341">
    <property type="component" value="Unassembled WGS sequence"/>
</dbReference>
<feature type="domain" description="Cyclin C-terminal" evidence="11">
    <location>
        <begin position="957"/>
        <end position="1074"/>
    </location>
</feature>
<dbReference type="InterPro" id="IPR006671">
    <property type="entry name" value="Cyclin_N"/>
</dbReference>
<dbReference type="GO" id="GO:0010332">
    <property type="term" value="P:response to gamma radiation"/>
    <property type="evidence" value="ECO:0007669"/>
    <property type="project" value="UniProtKB-ARBA"/>
</dbReference>
<comment type="similarity">
    <text evidence="2 9">Belongs to the tRNA nucleotidyltransferase/poly(A) polymerase family.</text>
</comment>
<proteinExistence type="inferred from homology"/>
<dbReference type="Gene3D" id="3.30.460.10">
    <property type="entry name" value="Beta Polymerase, domain 2"/>
    <property type="match status" value="1"/>
</dbReference>
<evidence type="ECO:0000256" key="7">
    <source>
        <dbReference type="ARBA" id="ARBA00023306"/>
    </source>
</evidence>
<dbReference type="SUPFAM" id="SSF81301">
    <property type="entry name" value="Nucleotidyltransferase"/>
    <property type="match status" value="1"/>
</dbReference>
<dbReference type="InterPro" id="IPR052191">
    <property type="entry name" value="tRNA_ntf/polyA_polymerase_I"/>
</dbReference>
<dbReference type="GO" id="GO:0051301">
    <property type="term" value="P:cell division"/>
    <property type="evidence" value="ECO:0007669"/>
    <property type="project" value="UniProtKB-KW"/>
</dbReference>
<evidence type="ECO:0000256" key="3">
    <source>
        <dbReference type="ARBA" id="ARBA00022618"/>
    </source>
</evidence>
<dbReference type="CDD" id="cd05398">
    <property type="entry name" value="NT_ClassII-CCAase"/>
    <property type="match status" value="1"/>
</dbReference>